<accession>A0A0N0DEE1</accession>
<evidence type="ECO:0000313" key="1">
    <source>
        <dbReference type="EMBL" id="KPA40951.1"/>
    </source>
</evidence>
<evidence type="ECO:0000313" key="2">
    <source>
        <dbReference type="Proteomes" id="UP000037904"/>
    </source>
</evidence>
<dbReference type="Proteomes" id="UP000037904">
    <property type="component" value="Unassembled WGS sequence"/>
</dbReference>
<reference evidence="1 2" key="1">
    <citation type="submission" date="2015-04" db="EMBL/GenBank/DDBJ databases">
        <title>The draft genome sequence of Fusarium langsethiae, a T-2/HT-2 mycotoxin producer.</title>
        <authorList>
            <person name="Lysoe E."/>
            <person name="Divon H.H."/>
            <person name="Terzi V."/>
            <person name="Orru L."/>
            <person name="Lamontanara A."/>
            <person name="Kolseth A.-K."/>
            <person name="Frandsen R.J."/>
            <person name="Nielsen K."/>
            <person name="Thrane U."/>
        </authorList>
    </citation>
    <scope>NUCLEOTIDE SEQUENCE [LARGE SCALE GENOMIC DNA]</scope>
    <source>
        <strain evidence="1 2">Fl201059</strain>
    </source>
</reference>
<proteinExistence type="predicted"/>
<name>A0A0N0DEE1_FUSLA</name>
<keyword evidence="2" id="KW-1185">Reference proteome</keyword>
<organism evidence="1 2">
    <name type="scientific">Fusarium langsethiae</name>
    <dbReference type="NCBI Taxonomy" id="179993"/>
    <lineage>
        <taxon>Eukaryota</taxon>
        <taxon>Fungi</taxon>
        <taxon>Dikarya</taxon>
        <taxon>Ascomycota</taxon>
        <taxon>Pezizomycotina</taxon>
        <taxon>Sordariomycetes</taxon>
        <taxon>Hypocreomycetidae</taxon>
        <taxon>Hypocreales</taxon>
        <taxon>Nectriaceae</taxon>
        <taxon>Fusarium</taxon>
    </lineage>
</organism>
<dbReference type="AlphaFoldDB" id="A0A0N0DEE1"/>
<sequence length="82" mass="9257">MTELNKNADKLESTDGRFDTFEKYIFKISERDRLLSWEKGAQIINIGGKLQDTASARNDVLVSKGTYLAVDAAKIKLDYKEA</sequence>
<gene>
    <name evidence="1" type="ORF">FLAG1_06189</name>
</gene>
<protein>
    <submittedName>
        <fullName evidence="1">Uncharacterized protein</fullName>
    </submittedName>
</protein>
<dbReference type="EMBL" id="JXCE01000114">
    <property type="protein sequence ID" value="KPA40951.1"/>
    <property type="molecule type" value="Genomic_DNA"/>
</dbReference>
<comment type="caution">
    <text evidence="1">The sequence shown here is derived from an EMBL/GenBank/DDBJ whole genome shotgun (WGS) entry which is preliminary data.</text>
</comment>